<comment type="caution">
    <text evidence="1">The sequence shown here is derived from an EMBL/GenBank/DDBJ whole genome shotgun (WGS) entry which is preliminary data.</text>
</comment>
<protein>
    <submittedName>
        <fullName evidence="1">Uncharacterized protein</fullName>
    </submittedName>
</protein>
<evidence type="ECO:0000313" key="2">
    <source>
        <dbReference type="Proteomes" id="UP001055879"/>
    </source>
</evidence>
<organism evidence="1 2">
    <name type="scientific">Arctium lappa</name>
    <name type="common">Greater burdock</name>
    <name type="synonym">Lappa major</name>
    <dbReference type="NCBI Taxonomy" id="4217"/>
    <lineage>
        <taxon>Eukaryota</taxon>
        <taxon>Viridiplantae</taxon>
        <taxon>Streptophyta</taxon>
        <taxon>Embryophyta</taxon>
        <taxon>Tracheophyta</taxon>
        <taxon>Spermatophyta</taxon>
        <taxon>Magnoliopsida</taxon>
        <taxon>eudicotyledons</taxon>
        <taxon>Gunneridae</taxon>
        <taxon>Pentapetalae</taxon>
        <taxon>asterids</taxon>
        <taxon>campanulids</taxon>
        <taxon>Asterales</taxon>
        <taxon>Asteraceae</taxon>
        <taxon>Carduoideae</taxon>
        <taxon>Cardueae</taxon>
        <taxon>Arctiinae</taxon>
        <taxon>Arctium</taxon>
    </lineage>
</organism>
<reference evidence="1 2" key="2">
    <citation type="journal article" date="2022" name="Mol. Ecol. Resour.">
        <title>The genomes of chicory, endive, great burdock and yacon provide insights into Asteraceae paleo-polyploidization history and plant inulin production.</title>
        <authorList>
            <person name="Fan W."/>
            <person name="Wang S."/>
            <person name="Wang H."/>
            <person name="Wang A."/>
            <person name="Jiang F."/>
            <person name="Liu H."/>
            <person name="Zhao H."/>
            <person name="Xu D."/>
            <person name="Zhang Y."/>
        </authorList>
    </citation>
    <scope>NUCLEOTIDE SEQUENCE [LARGE SCALE GENOMIC DNA]</scope>
    <source>
        <strain evidence="2">cv. Niubang</strain>
    </source>
</reference>
<evidence type="ECO:0000313" key="1">
    <source>
        <dbReference type="EMBL" id="KAI3672947.1"/>
    </source>
</evidence>
<dbReference type="EMBL" id="CM042061">
    <property type="protein sequence ID" value="KAI3672947.1"/>
    <property type="molecule type" value="Genomic_DNA"/>
</dbReference>
<dbReference type="Proteomes" id="UP001055879">
    <property type="component" value="Linkage Group LG15"/>
</dbReference>
<sequence length="109" mass="11593">MYPPGFTRRDFEKGEVVLREHDTDALNVKQIPWALSEYGGGDVKENLVGTEVISSSSSSGFRMVSGFEGGTGCAGKYGSCCSSKPARDNFSMLDELSATIGVGMHCVTS</sequence>
<keyword evidence="2" id="KW-1185">Reference proteome</keyword>
<accession>A0ACB8XSY0</accession>
<reference evidence="2" key="1">
    <citation type="journal article" date="2022" name="Mol. Ecol. Resour.">
        <title>The genomes of chicory, endive, great burdock and yacon provide insights into Asteraceae palaeo-polyploidization history and plant inulin production.</title>
        <authorList>
            <person name="Fan W."/>
            <person name="Wang S."/>
            <person name="Wang H."/>
            <person name="Wang A."/>
            <person name="Jiang F."/>
            <person name="Liu H."/>
            <person name="Zhao H."/>
            <person name="Xu D."/>
            <person name="Zhang Y."/>
        </authorList>
    </citation>
    <scope>NUCLEOTIDE SEQUENCE [LARGE SCALE GENOMIC DNA]</scope>
    <source>
        <strain evidence="2">cv. Niubang</strain>
    </source>
</reference>
<gene>
    <name evidence="1" type="ORF">L6452_39051</name>
</gene>
<name>A0ACB8XSY0_ARCLA</name>
<proteinExistence type="predicted"/>